<dbReference type="InterPro" id="IPR036457">
    <property type="entry name" value="PPM-type-like_dom_sf"/>
</dbReference>
<dbReference type="RefSeq" id="WP_069777616.1">
    <property type="nucleotide sequence ID" value="NZ_CP017248.1"/>
</dbReference>
<evidence type="ECO:0000259" key="2">
    <source>
        <dbReference type="SMART" id="SM00331"/>
    </source>
</evidence>
<gene>
    <name evidence="3" type="ORF">BFF78_07820</name>
</gene>
<dbReference type="InterPro" id="IPR029016">
    <property type="entry name" value="GAF-like_dom_sf"/>
</dbReference>
<evidence type="ECO:0000256" key="1">
    <source>
        <dbReference type="ARBA" id="ARBA00022801"/>
    </source>
</evidence>
<dbReference type="GO" id="GO:0016791">
    <property type="term" value="F:phosphatase activity"/>
    <property type="evidence" value="ECO:0007669"/>
    <property type="project" value="TreeGrafter"/>
</dbReference>
<dbReference type="InterPro" id="IPR001932">
    <property type="entry name" value="PPM-type_phosphatase-like_dom"/>
</dbReference>
<accession>A0A1D7Y617</accession>
<evidence type="ECO:0000313" key="4">
    <source>
        <dbReference type="Proteomes" id="UP000094960"/>
    </source>
</evidence>
<feature type="domain" description="PPM-type phosphatase" evidence="2">
    <location>
        <begin position="179"/>
        <end position="394"/>
    </location>
</feature>
<reference evidence="4" key="1">
    <citation type="submission" date="2016-09" db="EMBL/GenBank/DDBJ databases">
        <title>Streptomyces puniciscabiei strain:TW1S1 Genome sequencing and assembly.</title>
        <authorList>
            <person name="Kim M.-K."/>
            <person name="Kim S.B."/>
        </authorList>
    </citation>
    <scope>NUCLEOTIDE SEQUENCE [LARGE SCALE GENOMIC DNA]</scope>
    <source>
        <strain evidence="4">TW1S1</strain>
    </source>
</reference>
<dbReference type="Pfam" id="PF07228">
    <property type="entry name" value="SpoIIE"/>
    <property type="match status" value="1"/>
</dbReference>
<dbReference type="Proteomes" id="UP000094960">
    <property type="component" value="Chromosome"/>
</dbReference>
<proteinExistence type="predicted"/>
<dbReference type="PANTHER" id="PTHR43156">
    <property type="entry name" value="STAGE II SPORULATION PROTEIN E-RELATED"/>
    <property type="match status" value="1"/>
</dbReference>
<dbReference type="AlphaFoldDB" id="A0A1D7Y617"/>
<dbReference type="SMART" id="SM00331">
    <property type="entry name" value="PP2C_SIG"/>
    <property type="match status" value="1"/>
</dbReference>
<evidence type="ECO:0000313" key="3">
    <source>
        <dbReference type="EMBL" id="AOR30964.1"/>
    </source>
</evidence>
<protein>
    <submittedName>
        <fullName evidence="3">Phosphatase</fullName>
    </submittedName>
</protein>
<dbReference type="SUPFAM" id="SSF81606">
    <property type="entry name" value="PP2C-like"/>
    <property type="match status" value="1"/>
</dbReference>
<dbReference type="Gene3D" id="3.60.40.10">
    <property type="entry name" value="PPM-type phosphatase domain"/>
    <property type="match status" value="1"/>
</dbReference>
<dbReference type="EMBL" id="CP017248">
    <property type="protein sequence ID" value="AOR30964.1"/>
    <property type="molecule type" value="Genomic_DNA"/>
</dbReference>
<dbReference type="InterPro" id="IPR052016">
    <property type="entry name" value="Bact_Sigma-Reg"/>
</dbReference>
<dbReference type="Gene3D" id="3.30.450.40">
    <property type="match status" value="1"/>
</dbReference>
<dbReference type="PANTHER" id="PTHR43156:SF2">
    <property type="entry name" value="STAGE II SPORULATION PROTEIN E"/>
    <property type="match status" value="1"/>
</dbReference>
<name>A0A1D7Y617_9ACTN</name>
<dbReference type="KEGG" id="spun:BFF78_07820"/>
<organism evidence="3 4">
    <name type="scientific">Streptomyces fodineus</name>
    <dbReference type="NCBI Taxonomy" id="1904616"/>
    <lineage>
        <taxon>Bacteria</taxon>
        <taxon>Bacillati</taxon>
        <taxon>Actinomycetota</taxon>
        <taxon>Actinomycetes</taxon>
        <taxon>Kitasatosporales</taxon>
        <taxon>Streptomycetaceae</taxon>
        <taxon>Streptomyces</taxon>
    </lineage>
</organism>
<keyword evidence="1" id="KW-0378">Hydrolase</keyword>
<keyword evidence="4" id="KW-1185">Reference proteome</keyword>
<sequence length="409" mass="43450">MGERVGAVNASEPFPSVESRLRAVPPHALVATAEALLAELFGAQEVTLLLGDYSLTVLQPVTDLPHTGDPVSAHDGPAGTAFTIQKPVVQATADPAIELIHLPLTVRGDRLGILSVRLPTTSADPATVLSLGEFATALGHEVATASRDTDLYLQARRTRRLTLAAEMQWQLLPGRGCARREYVIGAHLEPAYATGGDNFDWSTSADHLTLTVTDGMGQGIDASLLTHLAVSALRNARRAGIGLADQAALADQAVYAQYGGKAYASTLLLRFDLGTGTVRAVDAGSPRLYRLRENGIDLVELEAQLPLGMFEETPYEEQTFHVEPGDRLVALSTGVHGTRSATGDLFGEHGLRQILSATRQASPHETARAVVAGLIEHFGSKDLTSDAAVVCLDWTGRAVDTARLTPEPH</sequence>